<keyword evidence="1" id="KW-0479">Metal-binding</keyword>
<dbReference type="InterPro" id="IPR036531">
    <property type="entry name" value="Rbsn_Rab-bd_sf"/>
</dbReference>
<evidence type="ECO:0000259" key="6">
    <source>
        <dbReference type="PROSITE" id="PS50157"/>
    </source>
</evidence>
<dbReference type="PANTHER" id="PTHR13510">
    <property type="entry name" value="FYVE-FINGER-CONTAINING RAB5 EFFECTOR PROTEIN RABENOSYN-5-RELATED"/>
    <property type="match status" value="1"/>
</dbReference>
<dbReference type="InterPro" id="IPR013083">
    <property type="entry name" value="Znf_RING/FYVE/PHD"/>
</dbReference>
<dbReference type="InterPro" id="IPR011011">
    <property type="entry name" value="Znf_FYVE_PHD"/>
</dbReference>
<dbReference type="Pfam" id="PF01363">
    <property type="entry name" value="FYVE"/>
    <property type="match status" value="1"/>
</dbReference>
<evidence type="ECO:0000256" key="4">
    <source>
        <dbReference type="PROSITE-ProRule" id="PRU00042"/>
    </source>
</evidence>
<evidence type="ECO:0000256" key="3">
    <source>
        <dbReference type="ARBA" id="ARBA00022833"/>
    </source>
</evidence>
<dbReference type="PROSITE" id="PS50157">
    <property type="entry name" value="ZINC_FINGER_C2H2_2"/>
    <property type="match status" value="1"/>
</dbReference>
<dbReference type="EMBL" id="CAEY01001813">
    <property type="status" value="NOT_ANNOTATED_CDS"/>
    <property type="molecule type" value="Genomic_DNA"/>
</dbReference>
<accession>T1K7W6</accession>
<evidence type="ECO:0000313" key="9">
    <source>
        <dbReference type="Proteomes" id="UP000015104"/>
    </source>
</evidence>
<dbReference type="SMART" id="SM00064">
    <property type="entry name" value="FYVE"/>
    <property type="match status" value="1"/>
</dbReference>
<dbReference type="SUPFAM" id="SSF140125">
    <property type="entry name" value="Rabenosyn-5 Rab-binding domain-like"/>
    <property type="match status" value="1"/>
</dbReference>
<dbReference type="Pfam" id="PF11464">
    <property type="entry name" value="Rbsn"/>
    <property type="match status" value="1"/>
</dbReference>
<proteinExistence type="predicted"/>
<dbReference type="Gene3D" id="3.30.40.10">
    <property type="entry name" value="Zinc/RING finger domain, C3HC4 (zinc finger)"/>
    <property type="match status" value="1"/>
</dbReference>
<protein>
    <recommendedName>
        <fullName evidence="10">FYVE-type domain-containing protein</fullName>
    </recommendedName>
</protein>
<sequence>MEGFLCPNCISRFDTARELLAHFEEQHKGETPQKAVSSLRGILDKAKKILNTDDEGSSKSTNAADNEFYDNDPNEYWRSVQACGPTRSYWEQFKVRRNHKIENCVIETNKLLIRLDKLLRETPIDPDLKKLHEKSVVEWVEDVYVNLCPQCAKTFNFSRRRHHCRLCGGIMCHNCSHFLDSNYAKQLVSPIDLETSQLMSVSSPDSPSQPGALQRRGSIISLPSIPSSSNEPQIRVCIDCKVLLDRRNQQMYEQHSRPIICQMYEMHRENVDEAHRLIEQYLQIIDSLRNAECNYKVEATHGQEVRIKLVRLGEKIDAMSRRINALGVQGDIPLNPSQRQLQSRIRAAAVNFIQQKLSGLPPIPTQAEYEKLREEKLKAQEAALNTPNDPKLVNRSSKVYSGSTSKSNQNPVLAKDGWTPEVKIKDVNLEDMDPMLIQINQIKEFIDLARKANKYDEASMLEANLRELEIEYMMQSIPVNGDVGR</sequence>
<dbReference type="SUPFAM" id="SSF57903">
    <property type="entry name" value="FYVE/PHD zinc finger"/>
    <property type="match status" value="1"/>
</dbReference>
<dbReference type="InterPro" id="IPR013087">
    <property type="entry name" value="Znf_C2H2_type"/>
</dbReference>
<dbReference type="OMA" id="LAIFCEP"/>
<feature type="domain" description="C2H2-type" evidence="6">
    <location>
        <begin position="4"/>
        <end position="32"/>
    </location>
</feature>
<dbReference type="PROSITE" id="PS50178">
    <property type="entry name" value="ZF_FYVE"/>
    <property type="match status" value="1"/>
</dbReference>
<keyword evidence="3" id="KW-0862">Zinc</keyword>
<dbReference type="PROSITE" id="PS00028">
    <property type="entry name" value="ZINC_FINGER_C2H2_1"/>
    <property type="match status" value="1"/>
</dbReference>
<dbReference type="KEGG" id="tut:107361174"/>
<dbReference type="InterPro" id="IPR052727">
    <property type="entry name" value="Rab4/Rab5_effector"/>
</dbReference>
<evidence type="ECO:0000256" key="5">
    <source>
        <dbReference type="SAM" id="MobiDB-lite"/>
    </source>
</evidence>
<feature type="domain" description="FYVE-type" evidence="7">
    <location>
        <begin position="142"/>
        <end position="245"/>
    </location>
</feature>
<evidence type="ECO:0000256" key="1">
    <source>
        <dbReference type="ARBA" id="ARBA00022723"/>
    </source>
</evidence>
<dbReference type="Gene3D" id="4.10.860.20">
    <property type="entry name" value="Rabenosyn, Rab binding domain"/>
    <property type="match status" value="1"/>
</dbReference>
<reference evidence="9" key="1">
    <citation type="submission" date="2011-08" db="EMBL/GenBank/DDBJ databases">
        <authorList>
            <person name="Rombauts S."/>
        </authorList>
    </citation>
    <scope>NUCLEOTIDE SEQUENCE</scope>
    <source>
        <strain evidence="9">London</strain>
    </source>
</reference>
<reference evidence="8" key="2">
    <citation type="submission" date="2015-06" db="UniProtKB">
        <authorList>
            <consortium name="EnsemblMetazoa"/>
        </authorList>
    </citation>
    <scope>IDENTIFICATION</scope>
</reference>
<dbReference type="Proteomes" id="UP000015104">
    <property type="component" value="Unassembled WGS sequence"/>
</dbReference>
<feature type="compositionally biased region" description="Low complexity" evidence="5">
    <location>
        <begin position="396"/>
        <end position="407"/>
    </location>
</feature>
<dbReference type="OrthoDB" id="166134at2759"/>
<evidence type="ECO:0000259" key="7">
    <source>
        <dbReference type="PROSITE" id="PS50178"/>
    </source>
</evidence>
<feature type="region of interest" description="Disordered" evidence="5">
    <location>
        <begin position="387"/>
        <end position="414"/>
    </location>
</feature>
<dbReference type="HOGENOM" id="CLU_020798_0_0_1"/>
<evidence type="ECO:0000313" key="8">
    <source>
        <dbReference type="EnsemblMetazoa" id="tetur06g05800.1"/>
    </source>
</evidence>
<keyword evidence="2 4" id="KW-0863">Zinc-finger</keyword>
<dbReference type="InterPro" id="IPR021565">
    <property type="entry name" value="Rbsn_Rab-bd"/>
</dbReference>
<evidence type="ECO:0000256" key="2">
    <source>
        <dbReference type="ARBA" id="ARBA00022771"/>
    </source>
</evidence>
<gene>
    <name evidence="8" type="primary">107361174</name>
</gene>
<dbReference type="InterPro" id="IPR000306">
    <property type="entry name" value="Znf_FYVE"/>
</dbReference>
<dbReference type="eggNOG" id="KOG1842">
    <property type="taxonomic scope" value="Eukaryota"/>
</dbReference>
<organism evidence="8 9">
    <name type="scientific">Tetranychus urticae</name>
    <name type="common">Two-spotted spider mite</name>
    <dbReference type="NCBI Taxonomy" id="32264"/>
    <lineage>
        <taxon>Eukaryota</taxon>
        <taxon>Metazoa</taxon>
        <taxon>Ecdysozoa</taxon>
        <taxon>Arthropoda</taxon>
        <taxon>Chelicerata</taxon>
        <taxon>Arachnida</taxon>
        <taxon>Acari</taxon>
        <taxon>Acariformes</taxon>
        <taxon>Trombidiformes</taxon>
        <taxon>Prostigmata</taxon>
        <taxon>Eleutherengona</taxon>
        <taxon>Raphignathae</taxon>
        <taxon>Tetranychoidea</taxon>
        <taxon>Tetranychidae</taxon>
        <taxon>Tetranychus</taxon>
    </lineage>
</organism>
<name>T1K7W6_TETUR</name>
<evidence type="ECO:0008006" key="10">
    <source>
        <dbReference type="Google" id="ProtNLM"/>
    </source>
</evidence>
<dbReference type="AlphaFoldDB" id="T1K7W6"/>
<dbReference type="InterPro" id="IPR017455">
    <property type="entry name" value="Znf_FYVE-rel"/>
</dbReference>
<dbReference type="STRING" id="32264.T1K7W6"/>
<dbReference type="GO" id="GO:0008270">
    <property type="term" value="F:zinc ion binding"/>
    <property type="evidence" value="ECO:0007669"/>
    <property type="project" value="UniProtKB-KW"/>
</dbReference>
<dbReference type="PANTHER" id="PTHR13510:SF44">
    <property type="entry name" value="RABENOSYN-5"/>
    <property type="match status" value="1"/>
</dbReference>
<keyword evidence="9" id="KW-1185">Reference proteome</keyword>
<dbReference type="EnsemblMetazoa" id="tetur06g05800.1">
    <property type="protein sequence ID" value="tetur06g05800.1"/>
    <property type="gene ID" value="tetur06g05800"/>
</dbReference>